<reference evidence="11" key="3">
    <citation type="submission" date="2023-05" db="EMBL/GenBank/DDBJ databases">
        <authorList>
            <person name="Smith C.H."/>
        </authorList>
    </citation>
    <scope>NUCLEOTIDE SEQUENCE</scope>
    <source>
        <strain evidence="11">CHS0354</strain>
        <tissue evidence="11">Mantle</tissue>
    </source>
</reference>
<dbReference type="PANTHER" id="PTHR46065">
    <property type="entry name" value="E3 UBIQUITIN-PROTEIN LIGASE MARCH 2/3 FAMILY MEMBER"/>
    <property type="match status" value="1"/>
</dbReference>
<evidence type="ECO:0000256" key="4">
    <source>
        <dbReference type="ARBA" id="ARBA00022723"/>
    </source>
</evidence>
<dbReference type="AlphaFoldDB" id="A0AAE0VNQ4"/>
<keyword evidence="4" id="KW-0479">Metal-binding</keyword>
<keyword evidence="2" id="KW-0808">Transferase</keyword>
<dbReference type="EMBL" id="JAEAOA010000616">
    <property type="protein sequence ID" value="KAK3584968.1"/>
    <property type="molecule type" value="Genomic_DNA"/>
</dbReference>
<evidence type="ECO:0000256" key="2">
    <source>
        <dbReference type="ARBA" id="ARBA00022679"/>
    </source>
</evidence>
<organism evidence="11 12">
    <name type="scientific">Potamilus streckersoni</name>
    <dbReference type="NCBI Taxonomy" id="2493646"/>
    <lineage>
        <taxon>Eukaryota</taxon>
        <taxon>Metazoa</taxon>
        <taxon>Spiralia</taxon>
        <taxon>Lophotrochozoa</taxon>
        <taxon>Mollusca</taxon>
        <taxon>Bivalvia</taxon>
        <taxon>Autobranchia</taxon>
        <taxon>Heteroconchia</taxon>
        <taxon>Palaeoheterodonta</taxon>
        <taxon>Unionida</taxon>
        <taxon>Unionoidea</taxon>
        <taxon>Unionidae</taxon>
        <taxon>Ambleminae</taxon>
        <taxon>Lampsilini</taxon>
        <taxon>Potamilus</taxon>
    </lineage>
</organism>
<dbReference type="PROSITE" id="PS51292">
    <property type="entry name" value="ZF_RING_CH"/>
    <property type="match status" value="1"/>
</dbReference>
<evidence type="ECO:0000256" key="7">
    <source>
        <dbReference type="ARBA" id="ARBA00022833"/>
    </source>
</evidence>
<name>A0AAE0VNQ4_9BIVA</name>
<keyword evidence="8" id="KW-1133">Transmembrane helix</keyword>
<accession>A0AAE0VNQ4</accession>
<feature type="domain" description="RING-CH-type" evidence="10">
    <location>
        <begin position="70"/>
        <end position="124"/>
    </location>
</feature>
<dbReference type="GO" id="GO:0008270">
    <property type="term" value="F:zinc ion binding"/>
    <property type="evidence" value="ECO:0007669"/>
    <property type="project" value="UniProtKB-KW"/>
</dbReference>
<evidence type="ECO:0000256" key="1">
    <source>
        <dbReference type="ARBA" id="ARBA00004141"/>
    </source>
</evidence>
<dbReference type="SMART" id="SM00744">
    <property type="entry name" value="RINGv"/>
    <property type="match status" value="1"/>
</dbReference>
<comment type="subcellular location">
    <subcellularLocation>
        <location evidence="1">Membrane</location>
        <topology evidence="1">Multi-pass membrane protein</topology>
    </subcellularLocation>
</comment>
<keyword evidence="3" id="KW-0812">Transmembrane</keyword>
<dbReference type="InterPro" id="IPR013083">
    <property type="entry name" value="Znf_RING/FYVE/PHD"/>
</dbReference>
<evidence type="ECO:0000259" key="10">
    <source>
        <dbReference type="PROSITE" id="PS51292"/>
    </source>
</evidence>
<evidence type="ECO:0000313" key="12">
    <source>
        <dbReference type="Proteomes" id="UP001195483"/>
    </source>
</evidence>
<dbReference type="Gene3D" id="3.30.40.10">
    <property type="entry name" value="Zinc/RING finger domain, C3HC4 (zinc finger)"/>
    <property type="match status" value="1"/>
</dbReference>
<gene>
    <name evidence="11" type="ORF">CHS0354_009658</name>
</gene>
<keyword evidence="9" id="KW-0472">Membrane</keyword>
<evidence type="ECO:0000313" key="11">
    <source>
        <dbReference type="EMBL" id="KAK3584968.1"/>
    </source>
</evidence>
<keyword evidence="6" id="KW-0833">Ubl conjugation pathway</keyword>
<dbReference type="GO" id="GO:0016020">
    <property type="term" value="C:membrane"/>
    <property type="evidence" value="ECO:0007669"/>
    <property type="project" value="UniProtKB-SubCell"/>
</dbReference>
<keyword evidence="12" id="KW-1185">Reference proteome</keyword>
<evidence type="ECO:0000256" key="3">
    <source>
        <dbReference type="ARBA" id="ARBA00022692"/>
    </source>
</evidence>
<evidence type="ECO:0000256" key="8">
    <source>
        <dbReference type="ARBA" id="ARBA00022989"/>
    </source>
</evidence>
<comment type="caution">
    <text evidence="11">The sequence shown here is derived from an EMBL/GenBank/DDBJ whole genome shotgun (WGS) entry which is preliminary data.</text>
</comment>
<proteinExistence type="predicted"/>
<evidence type="ECO:0000256" key="9">
    <source>
        <dbReference type="ARBA" id="ARBA00023136"/>
    </source>
</evidence>
<dbReference type="PANTHER" id="PTHR46065:SF3">
    <property type="entry name" value="FI20425P1"/>
    <property type="match status" value="1"/>
</dbReference>
<reference evidence="11" key="1">
    <citation type="journal article" date="2021" name="Genome Biol. Evol.">
        <title>A High-Quality Reference Genome for a Parasitic Bivalve with Doubly Uniparental Inheritance (Bivalvia: Unionida).</title>
        <authorList>
            <person name="Smith C.H."/>
        </authorList>
    </citation>
    <scope>NUCLEOTIDE SEQUENCE</scope>
    <source>
        <strain evidence="11">CHS0354</strain>
    </source>
</reference>
<dbReference type="SUPFAM" id="SSF57850">
    <property type="entry name" value="RING/U-box"/>
    <property type="match status" value="1"/>
</dbReference>
<dbReference type="Pfam" id="PF12906">
    <property type="entry name" value="RINGv"/>
    <property type="match status" value="1"/>
</dbReference>
<keyword evidence="7" id="KW-0862">Zinc</keyword>
<sequence length="124" mass="14188">MDRNGEEEMKFTIKQMKSKETPDSTVANHDFFCPSQQIREVEKTIVKENCSTKRDDLQDEVTETIPFQNSFPGDVYQCKYCTEEAKVKDTLISPCRCSGSLGYVHKHCLETYTTSPSQVFALDT</sequence>
<evidence type="ECO:0000256" key="5">
    <source>
        <dbReference type="ARBA" id="ARBA00022771"/>
    </source>
</evidence>
<protein>
    <recommendedName>
        <fullName evidence="10">RING-CH-type domain-containing protein</fullName>
    </recommendedName>
</protein>
<dbReference type="GO" id="GO:0016740">
    <property type="term" value="F:transferase activity"/>
    <property type="evidence" value="ECO:0007669"/>
    <property type="project" value="UniProtKB-KW"/>
</dbReference>
<dbReference type="Proteomes" id="UP001195483">
    <property type="component" value="Unassembled WGS sequence"/>
</dbReference>
<evidence type="ECO:0000256" key="6">
    <source>
        <dbReference type="ARBA" id="ARBA00022786"/>
    </source>
</evidence>
<dbReference type="InterPro" id="IPR011016">
    <property type="entry name" value="Znf_RING-CH"/>
</dbReference>
<keyword evidence="5" id="KW-0863">Zinc-finger</keyword>
<reference evidence="11" key="2">
    <citation type="journal article" date="2021" name="Genome Biol. Evol.">
        <title>Developing a high-quality reference genome for a parasitic bivalve with doubly uniparental inheritance (Bivalvia: Unionida).</title>
        <authorList>
            <person name="Smith C.H."/>
        </authorList>
    </citation>
    <scope>NUCLEOTIDE SEQUENCE</scope>
    <source>
        <strain evidence="11">CHS0354</strain>
        <tissue evidence="11">Mantle</tissue>
    </source>
</reference>